<evidence type="ECO:0000256" key="11">
    <source>
        <dbReference type="ARBA" id="ARBA00023157"/>
    </source>
</evidence>
<evidence type="ECO:0000256" key="5">
    <source>
        <dbReference type="ARBA" id="ARBA00022692"/>
    </source>
</evidence>
<dbReference type="InterPro" id="IPR051142">
    <property type="entry name" value="Glycosyltransferase_29"/>
</dbReference>
<comment type="function">
    <text evidence="20">Transfers the sialyl group (N-acetyl-alpha-neuraminyl or NeuAc) from CMP-NeuAc to the non-reducing terminal galactose (Gal) of glycosphingolipids forming gangliosides (important molecules involved in the regulation of multiple cellular processes, including cell proliferation and differentiation, apoptosis, embryogenesis, development, and oncogenesis). Mainly involved in the biosynthesis of ganglioside GM3 but can also use different glycolipids as substrate acceptors such as D-galactosylceramide (GalCer), asialo-GM2 (GA2) and asialo-GM1 (GA1), although less preferentially than beta-D-Gal-(1-&gt;4)-beta-D-Glc-(1&lt;-&gt;1)-Cer (LacCer).</text>
</comment>
<dbReference type="GO" id="GO:0047291">
    <property type="term" value="F:lactosylceramide alpha-2,3-sialyltransferase activity"/>
    <property type="evidence" value="ECO:0007669"/>
    <property type="project" value="UniProtKB-EC"/>
</dbReference>
<dbReference type="PANTHER" id="PTHR13713">
    <property type="entry name" value="SIALYLTRANSFERASE"/>
    <property type="match status" value="1"/>
</dbReference>
<evidence type="ECO:0000256" key="21">
    <source>
        <dbReference type="ARBA" id="ARBA00048050"/>
    </source>
</evidence>
<sequence length="367" mass="41432">MRFLLRWTRHRYVLVVCLVLSLLGLVLISLPLIQTSKSVHVELHISPAQRQLVHKHTLRVLEGPCRSGGTREKLRAHLLASSGALQPFLWQDGPLSEDLFLYPLPFGFQGLKGKVEDLLQLLPAPDSEPLLERSSNQCRRCVVVGNGGILKGLELGPLIDRFDSIIRLNSGPLGDFSTDVGNQTSIRMSYPEGTPLRWADTDPHVVFVAVAYKEVDLSWISAMINKLPVPLWDWIFFWQKVPNEVPLEPSRFRLLNPQVIRETALDLLRFPQPKPHLWGWDQNVPTLGLTALNLASLLCDEVSLAGFSYNVSHQGMPLHYYDHLPMSFMEQQKMHNVDGETRMLQKLVREGVITDLTGGIHCSFCTT</sequence>
<evidence type="ECO:0000313" key="25">
    <source>
        <dbReference type="EMBL" id="SBP25581.1"/>
    </source>
</evidence>
<dbReference type="FunFam" id="3.90.1480.20:FF:000006">
    <property type="entry name" value="ST3 beta-galactoside alpha-2,3-sialyltransferase 5"/>
    <property type="match status" value="1"/>
</dbReference>
<keyword evidence="6" id="KW-0735">Signal-anchor</keyword>
<evidence type="ECO:0000256" key="22">
    <source>
        <dbReference type="ARBA" id="ARBA00048805"/>
    </source>
</evidence>
<evidence type="ECO:0000256" key="7">
    <source>
        <dbReference type="ARBA" id="ARBA00022989"/>
    </source>
</evidence>
<feature type="transmembrane region" description="Helical" evidence="24">
    <location>
        <begin position="12"/>
        <end position="33"/>
    </location>
</feature>
<reference evidence="25" key="1">
    <citation type="submission" date="2016-05" db="EMBL/GenBank/DDBJ databases">
        <authorList>
            <person name="Lavstsen T."/>
            <person name="Jespersen J.S."/>
        </authorList>
    </citation>
    <scope>NUCLEOTIDE SEQUENCE</scope>
    <source>
        <tissue evidence="25">Brain</tissue>
    </source>
</reference>
<dbReference type="EMBL" id="HADX01003349">
    <property type="protein sequence ID" value="SBP25581.1"/>
    <property type="molecule type" value="Transcribed_RNA"/>
</dbReference>
<evidence type="ECO:0000256" key="16">
    <source>
        <dbReference type="ARBA" id="ARBA00041896"/>
    </source>
</evidence>
<evidence type="ECO:0000256" key="8">
    <source>
        <dbReference type="ARBA" id="ARBA00023034"/>
    </source>
</evidence>
<dbReference type="EC" id="2.4.3.9" evidence="13"/>
<proteinExistence type="inferred from homology"/>
<keyword evidence="5 24" id="KW-0812">Transmembrane</keyword>
<evidence type="ECO:0000256" key="23">
    <source>
        <dbReference type="ARBA" id="ARBA00049539"/>
    </source>
</evidence>
<gene>
    <name evidence="25" type="primary">ST3GAL5</name>
</gene>
<dbReference type="Pfam" id="PF00777">
    <property type="entry name" value="Glyco_transf_29"/>
    <property type="match status" value="1"/>
</dbReference>
<accession>A0A1A7Y5M4</accession>
<evidence type="ECO:0000256" key="4">
    <source>
        <dbReference type="ARBA" id="ARBA00022679"/>
    </source>
</evidence>
<comment type="catalytic activity">
    <reaction evidence="19">
        <text>a beta-D-Gal-(1-&gt;4)-beta-D-Glc-(1&lt;-&gt;1)-Cer(d18:1(4E)) + CMP-N-acetyl-beta-neuraminate = a ganglioside GM3 (d18:1(4E)) + CMP + H(+)</text>
        <dbReference type="Rhea" id="RHEA:18417"/>
        <dbReference type="ChEBI" id="CHEBI:15378"/>
        <dbReference type="ChEBI" id="CHEBI:17950"/>
        <dbReference type="ChEBI" id="CHEBI:57812"/>
        <dbReference type="ChEBI" id="CHEBI:60065"/>
        <dbReference type="ChEBI" id="CHEBI:60377"/>
        <dbReference type="EC" id="2.4.3.9"/>
    </reaction>
    <physiologicalReaction direction="left-to-right" evidence="19">
        <dbReference type="Rhea" id="RHEA:18418"/>
    </physiologicalReaction>
</comment>
<evidence type="ECO:0000256" key="13">
    <source>
        <dbReference type="ARBA" id="ARBA00039111"/>
    </source>
</evidence>
<evidence type="ECO:0000256" key="12">
    <source>
        <dbReference type="ARBA" id="ARBA00023180"/>
    </source>
</evidence>
<keyword evidence="8" id="KW-0333">Golgi apparatus</keyword>
<comment type="catalytic activity">
    <reaction evidence="21">
        <text>a beta-D-Gal-(1&lt;-&gt;1')-ceramide + CMP-N-acetyl-beta-neuraminate = N-acetyl-alpha-neuraminosyl-(2-&gt;3)-beta-D-galactosyl-(1&lt;-&gt;1')-ceramide + CMP + H(+)</text>
        <dbReference type="Rhea" id="RHEA:41780"/>
        <dbReference type="ChEBI" id="CHEBI:15378"/>
        <dbReference type="ChEBI" id="CHEBI:57812"/>
        <dbReference type="ChEBI" id="CHEBI:60377"/>
        <dbReference type="ChEBI" id="CHEBI:82643"/>
        <dbReference type="ChEBI" id="CHEBI:143593"/>
    </reaction>
    <physiologicalReaction direction="left-to-right" evidence="21">
        <dbReference type="Rhea" id="RHEA:41781"/>
    </physiologicalReaction>
</comment>
<evidence type="ECO:0000256" key="15">
    <source>
        <dbReference type="ARBA" id="ARBA00041341"/>
    </source>
</evidence>
<comment type="catalytic activity">
    <reaction evidence="23">
        <text>ganglioside GA1 (d18:1(4E)/18:0) + CMP-N-acetyl-beta-neuraminate = ganglioside GM1 (d18:1(4E)/18:0) + CMP + H(+)</text>
        <dbReference type="Rhea" id="RHEA:41784"/>
        <dbReference type="ChEBI" id="CHEBI:15378"/>
        <dbReference type="ChEBI" id="CHEBI:57812"/>
        <dbReference type="ChEBI" id="CHEBI:60377"/>
        <dbReference type="ChEBI" id="CHEBI:73110"/>
        <dbReference type="ChEBI" id="CHEBI:78484"/>
    </reaction>
    <physiologicalReaction direction="left-to-right" evidence="23">
        <dbReference type="Rhea" id="RHEA:41785"/>
    </physiologicalReaction>
</comment>
<evidence type="ECO:0000256" key="17">
    <source>
        <dbReference type="ARBA" id="ARBA00041976"/>
    </source>
</evidence>
<keyword evidence="11" id="KW-1015">Disulfide bond</keyword>
<keyword evidence="9" id="KW-0443">Lipid metabolism</keyword>
<evidence type="ECO:0000256" key="10">
    <source>
        <dbReference type="ARBA" id="ARBA00023136"/>
    </source>
</evidence>
<evidence type="ECO:0000256" key="18">
    <source>
        <dbReference type="ARBA" id="ARBA00042545"/>
    </source>
</evidence>
<evidence type="ECO:0000256" key="14">
    <source>
        <dbReference type="ARBA" id="ARBA00039792"/>
    </source>
</evidence>
<comment type="subcellular location">
    <subcellularLocation>
        <location evidence="1">Golgi apparatus membrane</location>
        <topology evidence="1">Single-pass type II membrane protein</topology>
    </subcellularLocation>
</comment>
<evidence type="ECO:0000256" key="6">
    <source>
        <dbReference type="ARBA" id="ARBA00022968"/>
    </source>
</evidence>
<evidence type="ECO:0000256" key="1">
    <source>
        <dbReference type="ARBA" id="ARBA00004323"/>
    </source>
</evidence>
<evidence type="ECO:0000256" key="9">
    <source>
        <dbReference type="ARBA" id="ARBA00023098"/>
    </source>
</evidence>
<keyword evidence="7 24" id="KW-1133">Transmembrane helix</keyword>
<evidence type="ECO:0000256" key="20">
    <source>
        <dbReference type="ARBA" id="ARBA00045587"/>
    </source>
</evidence>
<dbReference type="InterPro" id="IPR038578">
    <property type="entry name" value="GT29-like_sf"/>
</dbReference>
<evidence type="ECO:0000256" key="19">
    <source>
        <dbReference type="ARBA" id="ARBA00043651"/>
    </source>
</evidence>
<comment type="similarity">
    <text evidence="2">Belongs to the glycosyltransferase 29 family.</text>
</comment>
<reference evidence="25" key="2">
    <citation type="submission" date="2016-06" db="EMBL/GenBank/DDBJ databases">
        <title>The genome of a short-lived fish provides insights into sex chromosome evolution and the genetic control of aging.</title>
        <authorList>
            <person name="Reichwald K."/>
            <person name="Felder M."/>
            <person name="Petzold A."/>
            <person name="Koch P."/>
            <person name="Groth M."/>
            <person name="Platzer M."/>
        </authorList>
    </citation>
    <scope>NUCLEOTIDE SEQUENCE</scope>
    <source>
        <tissue evidence="25">Brain</tissue>
    </source>
</reference>
<keyword evidence="10 24" id="KW-0472">Membrane</keyword>
<dbReference type="PANTHER" id="PTHR13713:SF60">
    <property type="entry name" value="LACTOSYLCERAMIDE ALPHA-2,3-SIALYLTRANSFERASE"/>
    <property type="match status" value="1"/>
</dbReference>
<dbReference type="AlphaFoldDB" id="A0A1A7Y5M4"/>
<evidence type="ECO:0000256" key="3">
    <source>
        <dbReference type="ARBA" id="ARBA00022676"/>
    </source>
</evidence>
<comment type="catalytic activity">
    <reaction evidence="22">
        <text>ganglioside GA2 (d18:1(4E)/18:0) + CMP-N-acetyl-beta-neuraminate = ganglioside GM2 (d18:1(4E)/18:0) + CMP + H(+)</text>
        <dbReference type="Rhea" id="RHEA:41776"/>
        <dbReference type="ChEBI" id="CHEBI:15378"/>
        <dbReference type="ChEBI" id="CHEBI:57812"/>
        <dbReference type="ChEBI" id="CHEBI:60377"/>
        <dbReference type="ChEBI" id="CHEBI:78485"/>
        <dbReference type="ChEBI" id="CHEBI:78486"/>
    </reaction>
    <physiologicalReaction direction="left-to-right" evidence="22">
        <dbReference type="Rhea" id="RHEA:41777"/>
    </physiologicalReaction>
</comment>
<dbReference type="GO" id="GO:0000139">
    <property type="term" value="C:Golgi membrane"/>
    <property type="evidence" value="ECO:0007669"/>
    <property type="project" value="UniProtKB-SubCell"/>
</dbReference>
<organism evidence="25">
    <name type="scientific">Iconisemion striatum</name>
    <dbReference type="NCBI Taxonomy" id="60296"/>
    <lineage>
        <taxon>Eukaryota</taxon>
        <taxon>Metazoa</taxon>
        <taxon>Chordata</taxon>
        <taxon>Craniata</taxon>
        <taxon>Vertebrata</taxon>
        <taxon>Euteleostomi</taxon>
        <taxon>Actinopterygii</taxon>
        <taxon>Neopterygii</taxon>
        <taxon>Teleostei</taxon>
        <taxon>Neoteleostei</taxon>
        <taxon>Acanthomorphata</taxon>
        <taxon>Ovalentaria</taxon>
        <taxon>Atherinomorphae</taxon>
        <taxon>Cyprinodontiformes</taxon>
        <taxon>Nothobranchiidae</taxon>
        <taxon>Iconisemion</taxon>
    </lineage>
</organism>
<name>A0A1A7Y5M4_9TELE</name>
<keyword evidence="12" id="KW-0325">Glycoprotein</keyword>
<dbReference type="GO" id="GO:0006629">
    <property type="term" value="P:lipid metabolic process"/>
    <property type="evidence" value="ECO:0007669"/>
    <property type="project" value="UniProtKB-KW"/>
</dbReference>
<evidence type="ECO:0000256" key="24">
    <source>
        <dbReference type="SAM" id="Phobius"/>
    </source>
</evidence>
<keyword evidence="4 25" id="KW-0808">Transferase</keyword>
<dbReference type="EMBL" id="HADW01008692">
    <property type="protein sequence ID" value="SBP10092.1"/>
    <property type="molecule type" value="Transcribed_RNA"/>
</dbReference>
<keyword evidence="3 25" id="KW-0328">Glycosyltransferase</keyword>
<evidence type="ECO:0000256" key="2">
    <source>
        <dbReference type="ARBA" id="ARBA00006003"/>
    </source>
</evidence>
<protein>
    <recommendedName>
        <fullName evidence="14">Lactosylceramide alpha-2,3-sialyltransferase</fullName>
        <ecNumber evidence="13">2.4.3.9</ecNumber>
    </recommendedName>
    <alternativeName>
        <fullName evidence="15">CMP-NeuAc:lactosylceramide alpha-2,3-sialyltransferase</fullName>
    </alternativeName>
    <alternativeName>
        <fullName evidence="18">Ganglioside GM3 synthase</fullName>
    </alternativeName>
    <alternativeName>
        <fullName evidence="17">ST3Gal V</fullName>
    </alternativeName>
    <alternativeName>
        <fullName evidence="16">Sialyltransferase 9</fullName>
    </alternativeName>
</protein>
<dbReference type="InterPro" id="IPR001675">
    <property type="entry name" value="Glyco_trans_29"/>
</dbReference>
<dbReference type="Gene3D" id="3.90.1480.20">
    <property type="entry name" value="Glycosyl transferase family 29"/>
    <property type="match status" value="1"/>
</dbReference>